<evidence type="ECO:0000256" key="3">
    <source>
        <dbReference type="ARBA" id="ARBA00023002"/>
    </source>
</evidence>
<dbReference type="OrthoDB" id="9876299at2759"/>
<dbReference type="PANTHER" id="PTHR43544">
    <property type="entry name" value="SHORT-CHAIN DEHYDROGENASE/REDUCTASE"/>
    <property type="match status" value="1"/>
</dbReference>
<evidence type="ECO:0008006" key="6">
    <source>
        <dbReference type="Google" id="ProtNLM"/>
    </source>
</evidence>
<dbReference type="Proteomes" id="UP000320762">
    <property type="component" value="Unassembled WGS sequence"/>
</dbReference>
<keyword evidence="5" id="KW-1185">Reference proteome</keyword>
<dbReference type="GO" id="GO:0005737">
    <property type="term" value="C:cytoplasm"/>
    <property type="evidence" value="ECO:0007669"/>
    <property type="project" value="TreeGrafter"/>
</dbReference>
<accession>A0A550CAG4</accession>
<sequence>MSSTVYLITGANRGIGLAVTSQLAARPNATIFAGARDPSRAKELRALAEALPGRVHVVKIISSDRVNNDAAAEEIKQIAGRLDVIIANAGINDCFKSALEVPPSEIMRHFEVNTNGPLVLFQAMYALLRTSPAPKFVPISTGYGSIELGTQFPGDVYPYGASKAALNWVTRKLHHDFPELIVFPLCPGSVETGLATGAVEMDSSISELVKKFPFISTRESAEGIIEQVDIASRETHGGQFVDYTGLGKWAW</sequence>
<dbReference type="InterPro" id="IPR036291">
    <property type="entry name" value="NAD(P)-bd_dom_sf"/>
</dbReference>
<dbReference type="PROSITE" id="PS00061">
    <property type="entry name" value="ADH_SHORT"/>
    <property type="match status" value="1"/>
</dbReference>
<dbReference type="PRINTS" id="PR00081">
    <property type="entry name" value="GDHRDH"/>
</dbReference>
<dbReference type="AlphaFoldDB" id="A0A550CAG4"/>
<dbReference type="GO" id="GO:0016491">
    <property type="term" value="F:oxidoreductase activity"/>
    <property type="evidence" value="ECO:0007669"/>
    <property type="project" value="UniProtKB-KW"/>
</dbReference>
<name>A0A550CAG4_9AGAR</name>
<dbReference type="PANTHER" id="PTHR43544:SF7">
    <property type="entry name" value="NADB-LER2"/>
    <property type="match status" value="1"/>
</dbReference>
<dbReference type="Gene3D" id="3.40.50.720">
    <property type="entry name" value="NAD(P)-binding Rossmann-like Domain"/>
    <property type="match status" value="1"/>
</dbReference>
<gene>
    <name evidence="4" type="ORF">BD626DRAFT_72573</name>
</gene>
<dbReference type="SUPFAM" id="SSF51735">
    <property type="entry name" value="NAD(P)-binding Rossmann-fold domains"/>
    <property type="match status" value="1"/>
</dbReference>
<keyword evidence="3" id="KW-0560">Oxidoreductase</keyword>
<reference evidence="4 5" key="1">
    <citation type="journal article" date="2019" name="New Phytol.">
        <title>Comparative genomics reveals unique wood-decay strategies and fruiting body development in the Schizophyllaceae.</title>
        <authorList>
            <person name="Almasi E."/>
            <person name="Sahu N."/>
            <person name="Krizsan K."/>
            <person name="Balint B."/>
            <person name="Kovacs G.M."/>
            <person name="Kiss B."/>
            <person name="Cseklye J."/>
            <person name="Drula E."/>
            <person name="Henrissat B."/>
            <person name="Nagy I."/>
            <person name="Chovatia M."/>
            <person name="Adam C."/>
            <person name="LaButti K."/>
            <person name="Lipzen A."/>
            <person name="Riley R."/>
            <person name="Grigoriev I.V."/>
            <person name="Nagy L.G."/>
        </authorList>
    </citation>
    <scope>NUCLEOTIDE SEQUENCE [LARGE SCALE GENOMIC DNA]</scope>
    <source>
        <strain evidence="4 5">NL-1724</strain>
    </source>
</reference>
<comment type="similarity">
    <text evidence="1">Belongs to the short-chain dehydrogenases/reductases (SDR) family.</text>
</comment>
<dbReference type="InterPro" id="IPR002347">
    <property type="entry name" value="SDR_fam"/>
</dbReference>
<evidence type="ECO:0000313" key="4">
    <source>
        <dbReference type="EMBL" id="TRM61788.1"/>
    </source>
</evidence>
<dbReference type="CDD" id="cd05325">
    <property type="entry name" value="carb_red_sniffer_like_SDR_c"/>
    <property type="match status" value="1"/>
</dbReference>
<keyword evidence="2" id="KW-0521">NADP</keyword>
<evidence type="ECO:0000313" key="5">
    <source>
        <dbReference type="Proteomes" id="UP000320762"/>
    </source>
</evidence>
<organism evidence="4 5">
    <name type="scientific">Schizophyllum amplum</name>
    <dbReference type="NCBI Taxonomy" id="97359"/>
    <lineage>
        <taxon>Eukaryota</taxon>
        <taxon>Fungi</taxon>
        <taxon>Dikarya</taxon>
        <taxon>Basidiomycota</taxon>
        <taxon>Agaricomycotina</taxon>
        <taxon>Agaricomycetes</taxon>
        <taxon>Agaricomycetidae</taxon>
        <taxon>Agaricales</taxon>
        <taxon>Schizophyllaceae</taxon>
        <taxon>Schizophyllum</taxon>
    </lineage>
</organism>
<evidence type="ECO:0000256" key="2">
    <source>
        <dbReference type="ARBA" id="ARBA00022857"/>
    </source>
</evidence>
<dbReference type="EMBL" id="VDMD01000015">
    <property type="protein sequence ID" value="TRM61788.1"/>
    <property type="molecule type" value="Genomic_DNA"/>
</dbReference>
<dbReference type="Pfam" id="PF00106">
    <property type="entry name" value="adh_short"/>
    <property type="match status" value="1"/>
</dbReference>
<proteinExistence type="inferred from homology"/>
<evidence type="ECO:0000256" key="1">
    <source>
        <dbReference type="ARBA" id="ARBA00006484"/>
    </source>
</evidence>
<comment type="caution">
    <text evidence="4">The sequence shown here is derived from an EMBL/GenBank/DDBJ whole genome shotgun (WGS) entry which is preliminary data.</text>
</comment>
<dbReference type="InterPro" id="IPR020904">
    <property type="entry name" value="Sc_DH/Rdtase_CS"/>
</dbReference>
<protein>
    <recommendedName>
        <fullName evidence="6">NAD(P)-binding protein</fullName>
    </recommendedName>
</protein>
<dbReference type="InterPro" id="IPR051468">
    <property type="entry name" value="Fungal_SecMetab_SDRs"/>
</dbReference>